<comment type="function">
    <text evidence="11">GTP cyclohydrolase 1 is the first enzyme in the biosynthetic pathway leading to folic acid.</text>
</comment>
<dbReference type="PROSITE" id="PS00860">
    <property type="entry name" value="GTP_CYCLOHYDROL_1_2"/>
    <property type="match status" value="1"/>
</dbReference>
<keyword evidence="7 14" id="KW-0378">Hydrolase</keyword>
<dbReference type="FunFam" id="1.10.286.10:FF:000003">
    <property type="entry name" value="GTP cyclohydrolase 1"/>
    <property type="match status" value="1"/>
</dbReference>
<keyword evidence="6" id="KW-0547">Nucleotide-binding</keyword>
<keyword evidence="8" id="KW-0289">Folate biosynthesis</keyword>
<evidence type="ECO:0000256" key="1">
    <source>
        <dbReference type="ARBA" id="ARBA00005080"/>
    </source>
</evidence>
<evidence type="ECO:0000256" key="7">
    <source>
        <dbReference type="ARBA" id="ARBA00022801"/>
    </source>
</evidence>
<evidence type="ECO:0000256" key="10">
    <source>
        <dbReference type="ARBA" id="ARBA00030854"/>
    </source>
</evidence>
<organism evidence="14 15">
    <name type="scientific">Massarina eburnea CBS 473.64</name>
    <dbReference type="NCBI Taxonomy" id="1395130"/>
    <lineage>
        <taxon>Eukaryota</taxon>
        <taxon>Fungi</taxon>
        <taxon>Dikarya</taxon>
        <taxon>Ascomycota</taxon>
        <taxon>Pezizomycotina</taxon>
        <taxon>Dothideomycetes</taxon>
        <taxon>Pleosporomycetidae</taxon>
        <taxon>Pleosporales</taxon>
        <taxon>Massarineae</taxon>
        <taxon>Massarinaceae</taxon>
        <taxon>Massarina</taxon>
    </lineage>
</organism>
<evidence type="ECO:0000256" key="11">
    <source>
        <dbReference type="ARBA" id="ARBA00055676"/>
    </source>
</evidence>
<evidence type="ECO:0000259" key="13">
    <source>
        <dbReference type="Pfam" id="PF01227"/>
    </source>
</evidence>
<feature type="region of interest" description="Disordered" evidence="12">
    <location>
        <begin position="148"/>
        <end position="243"/>
    </location>
</feature>
<dbReference type="UniPathway" id="UPA00848">
    <property type="reaction ID" value="UER00151"/>
</dbReference>
<dbReference type="GO" id="GO:0046654">
    <property type="term" value="P:tetrahydrofolate biosynthetic process"/>
    <property type="evidence" value="ECO:0007669"/>
    <property type="project" value="InterPro"/>
</dbReference>
<dbReference type="Gene3D" id="1.10.286.10">
    <property type="match status" value="1"/>
</dbReference>
<feature type="compositionally biased region" description="Basic and acidic residues" evidence="12">
    <location>
        <begin position="226"/>
        <end position="243"/>
    </location>
</feature>
<feature type="region of interest" description="Disordered" evidence="12">
    <location>
        <begin position="89"/>
        <end position="127"/>
    </location>
</feature>
<dbReference type="InterPro" id="IPR018234">
    <property type="entry name" value="GTP_CycHdrlase_I_CS"/>
</dbReference>
<dbReference type="SUPFAM" id="SSF55620">
    <property type="entry name" value="Tetrahydrobiopterin biosynthesis enzymes-like"/>
    <property type="match status" value="1"/>
</dbReference>
<dbReference type="InterPro" id="IPR043133">
    <property type="entry name" value="GTP-CH-I_C/QueF"/>
</dbReference>
<dbReference type="Pfam" id="PF01227">
    <property type="entry name" value="GTP_cyclohydroI"/>
    <property type="match status" value="1"/>
</dbReference>
<evidence type="ECO:0000313" key="15">
    <source>
        <dbReference type="Proteomes" id="UP000799753"/>
    </source>
</evidence>
<gene>
    <name evidence="14" type="ORF">P280DRAFT_503227</name>
</gene>
<evidence type="ECO:0000256" key="9">
    <source>
        <dbReference type="ARBA" id="ARBA00023134"/>
    </source>
</evidence>
<dbReference type="GO" id="GO:0046656">
    <property type="term" value="P:folic acid biosynthetic process"/>
    <property type="evidence" value="ECO:0007669"/>
    <property type="project" value="UniProtKB-KW"/>
</dbReference>
<dbReference type="CDD" id="cd00642">
    <property type="entry name" value="GTP_cyclohydro1"/>
    <property type="match status" value="1"/>
</dbReference>
<name>A0A6A6SKI0_9PLEO</name>
<evidence type="ECO:0000256" key="12">
    <source>
        <dbReference type="SAM" id="MobiDB-lite"/>
    </source>
</evidence>
<keyword evidence="9" id="KW-0342">GTP-binding</keyword>
<comment type="similarity">
    <text evidence="2">Belongs to the GTP cyclohydrolase I family.</text>
</comment>
<dbReference type="Gene3D" id="3.30.1130.10">
    <property type="match status" value="1"/>
</dbReference>
<keyword evidence="5" id="KW-0021">Allosteric enzyme</keyword>
<dbReference type="NCBIfam" id="TIGR00063">
    <property type="entry name" value="folE"/>
    <property type="match status" value="1"/>
</dbReference>
<protein>
    <recommendedName>
        <fullName evidence="4">GTP cyclohydrolase 1</fullName>
        <ecNumber evidence="3">3.5.4.16</ecNumber>
    </recommendedName>
    <alternativeName>
        <fullName evidence="10">GTP cyclohydrolase I</fullName>
    </alternativeName>
</protein>
<dbReference type="PANTHER" id="PTHR11109">
    <property type="entry name" value="GTP CYCLOHYDROLASE I"/>
    <property type="match status" value="1"/>
</dbReference>
<dbReference type="PROSITE" id="PS00859">
    <property type="entry name" value="GTP_CYCLOHYDROL_1_1"/>
    <property type="match status" value="1"/>
</dbReference>
<accession>A0A6A6SKI0</accession>
<keyword evidence="15" id="KW-1185">Reference proteome</keyword>
<evidence type="ECO:0000256" key="2">
    <source>
        <dbReference type="ARBA" id="ARBA00008085"/>
    </source>
</evidence>
<comment type="pathway">
    <text evidence="1">Cofactor biosynthesis; 7,8-dihydroneopterin triphosphate biosynthesis; 7,8-dihydroneopterin triphosphate from GTP: step 1/1.</text>
</comment>
<evidence type="ECO:0000256" key="5">
    <source>
        <dbReference type="ARBA" id="ARBA00022533"/>
    </source>
</evidence>
<evidence type="ECO:0000256" key="6">
    <source>
        <dbReference type="ARBA" id="ARBA00022741"/>
    </source>
</evidence>
<feature type="compositionally biased region" description="Polar residues" evidence="12">
    <location>
        <begin position="198"/>
        <end position="213"/>
    </location>
</feature>
<evidence type="ECO:0000256" key="8">
    <source>
        <dbReference type="ARBA" id="ARBA00022909"/>
    </source>
</evidence>
<dbReference type="NCBIfam" id="NF006825">
    <property type="entry name" value="PRK09347.1-2"/>
    <property type="match status" value="1"/>
</dbReference>
<reference evidence="14" key="1">
    <citation type="journal article" date="2020" name="Stud. Mycol.">
        <title>101 Dothideomycetes genomes: a test case for predicting lifestyles and emergence of pathogens.</title>
        <authorList>
            <person name="Haridas S."/>
            <person name="Albert R."/>
            <person name="Binder M."/>
            <person name="Bloem J."/>
            <person name="Labutti K."/>
            <person name="Salamov A."/>
            <person name="Andreopoulos B."/>
            <person name="Baker S."/>
            <person name="Barry K."/>
            <person name="Bills G."/>
            <person name="Bluhm B."/>
            <person name="Cannon C."/>
            <person name="Castanera R."/>
            <person name="Culley D."/>
            <person name="Daum C."/>
            <person name="Ezra D."/>
            <person name="Gonzalez J."/>
            <person name="Henrissat B."/>
            <person name="Kuo A."/>
            <person name="Liang C."/>
            <person name="Lipzen A."/>
            <person name="Lutzoni F."/>
            <person name="Magnuson J."/>
            <person name="Mondo S."/>
            <person name="Nolan M."/>
            <person name="Ohm R."/>
            <person name="Pangilinan J."/>
            <person name="Park H.-J."/>
            <person name="Ramirez L."/>
            <person name="Alfaro M."/>
            <person name="Sun H."/>
            <person name="Tritt A."/>
            <person name="Yoshinaga Y."/>
            <person name="Zwiers L.-H."/>
            <person name="Turgeon B."/>
            <person name="Goodwin S."/>
            <person name="Spatafora J."/>
            <person name="Crous P."/>
            <person name="Grigoriev I."/>
        </authorList>
    </citation>
    <scope>NUCLEOTIDE SEQUENCE</scope>
    <source>
        <strain evidence="14">CBS 473.64</strain>
    </source>
</reference>
<dbReference type="OrthoDB" id="4966at2759"/>
<sequence>MCAETRCSRAGPAEHDDAAAAAAAAAGLTLLTAGGTLFALHVKPEPSACRSGRLQRPLASHRRPGCCCEPAHRIFRVALVGYNHTNRRSFPPVAQNLPAMDSPPFRPKPLPSHMTGGPSSPLRLSQEVRDRKERDSLFAAIETSNRGRQVFNFDGPNGYPPKPSASADVDPKPVNSGHAIPSSENDMEGHSEGASAMTPLSTSRAHSPYTQHPTIDFDGLSWPSKGTRDRKEATEEEKEKTLEKMSGAVRTILECIGEDPDREGLKDTPMRFAKALQFFTKGYEENLREIVNGAVFHEDHDELVIVKDIEIFSLCEHHLVPFTGKMHIGYIPNRRVIGLSKLARIAEMFSRRLQVQERLTKQVALALAEMLQPQGVAVVVESSHLCMVMRGVQKTGATTTTSCMLGHMRSTAKTREEFLNLINRK</sequence>
<dbReference type="PANTHER" id="PTHR11109:SF7">
    <property type="entry name" value="GTP CYCLOHYDROLASE 1"/>
    <property type="match status" value="1"/>
</dbReference>
<dbReference type="EC" id="3.5.4.16" evidence="3"/>
<dbReference type="Proteomes" id="UP000799753">
    <property type="component" value="Unassembled WGS sequence"/>
</dbReference>
<dbReference type="InterPro" id="IPR020602">
    <property type="entry name" value="GTP_CycHdrlase_I_dom"/>
</dbReference>
<dbReference type="NCBIfam" id="NF006826">
    <property type="entry name" value="PRK09347.1-3"/>
    <property type="match status" value="1"/>
</dbReference>
<dbReference type="EMBL" id="MU006776">
    <property type="protein sequence ID" value="KAF2646714.1"/>
    <property type="molecule type" value="Genomic_DNA"/>
</dbReference>
<dbReference type="InterPro" id="IPR001474">
    <property type="entry name" value="GTP_CycHdrlase_I"/>
</dbReference>
<evidence type="ECO:0000313" key="14">
    <source>
        <dbReference type="EMBL" id="KAF2646714.1"/>
    </source>
</evidence>
<dbReference type="GO" id="GO:0005737">
    <property type="term" value="C:cytoplasm"/>
    <property type="evidence" value="ECO:0007669"/>
    <property type="project" value="TreeGrafter"/>
</dbReference>
<dbReference type="GO" id="GO:0008270">
    <property type="term" value="F:zinc ion binding"/>
    <property type="evidence" value="ECO:0007669"/>
    <property type="project" value="TreeGrafter"/>
</dbReference>
<dbReference type="GO" id="GO:0003934">
    <property type="term" value="F:GTP cyclohydrolase I activity"/>
    <property type="evidence" value="ECO:0007669"/>
    <property type="project" value="UniProtKB-EC"/>
</dbReference>
<evidence type="ECO:0000256" key="3">
    <source>
        <dbReference type="ARBA" id="ARBA00012715"/>
    </source>
</evidence>
<dbReference type="GO" id="GO:0006729">
    <property type="term" value="P:tetrahydrobiopterin biosynthetic process"/>
    <property type="evidence" value="ECO:0007669"/>
    <property type="project" value="TreeGrafter"/>
</dbReference>
<evidence type="ECO:0000256" key="4">
    <source>
        <dbReference type="ARBA" id="ARBA00017272"/>
    </source>
</evidence>
<dbReference type="AlphaFoldDB" id="A0A6A6SKI0"/>
<feature type="domain" description="GTP cyclohydrolase I" evidence="13">
    <location>
        <begin position="246"/>
        <end position="422"/>
    </location>
</feature>
<dbReference type="InterPro" id="IPR043134">
    <property type="entry name" value="GTP-CH-I_N"/>
</dbReference>
<dbReference type="FunFam" id="3.30.1130.10:FF:000012">
    <property type="entry name" value="GTP cyclohydrolase 1"/>
    <property type="match status" value="1"/>
</dbReference>
<dbReference type="HAMAP" id="MF_00223">
    <property type="entry name" value="FolE"/>
    <property type="match status" value="1"/>
</dbReference>
<dbReference type="GO" id="GO:0005525">
    <property type="term" value="F:GTP binding"/>
    <property type="evidence" value="ECO:0007669"/>
    <property type="project" value="UniProtKB-KW"/>
</dbReference>
<proteinExistence type="inferred from homology"/>